<evidence type="ECO:0000313" key="8">
    <source>
        <dbReference type="Proteomes" id="UP001597391"/>
    </source>
</evidence>
<dbReference type="PROSITE" id="PS51255">
    <property type="entry name" value="ADPK"/>
    <property type="match status" value="1"/>
</dbReference>
<keyword evidence="3" id="KW-0479">Metal-binding</keyword>
<dbReference type="PANTHER" id="PTHR21208">
    <property type="entry name" value="ADP-DEPENDENT GLUCOKINASE"/>
    <property type="match status" value="1"/>
</dbReference>
<dbReference type="Pfam" id="PF04587">
    <property type="entry name" value="ADP_PFK_GK"/>
    <property type="match status" value="1"/>
</dbReference>
<dbReference type="Gene3D" id="3.40.1190.20">
    <property type="match status" value="1"/>
</dbReference>
<comment type="caution">
    <text evidence="7">The sequence shown here is derived from an EMBL/GenBank/DDBJ whole genome shotgun (WGS) entry which is preliminary data.</text>
</comment>
<dbReference type="RefSeq" id="WP_377466188.1">
    <property type="nucleotide sequence ID" value="NZ_JBHUOP010000003.1"/>
</dbReference>
<dbReference type="EMBL" id="JBHUOP010000003">
    <property type="protein sequence ID" value="MFD2840359.1"/>
    <property type="molecule type" value="Genomic_DNA"/>
</dbReference>
<dbReference type="Proteomes" id="UP001597391">
    <property type="component" value="Unassembled WGS sequence"/>
</dbReference>
<name>A0ABW5XG38_9MICO</name>
<evidence type="ECO:0000256" key="5">
    <source>
        <dbReference type="ARBA" id="ARBA00022842"/>
    </source>
</evidence>
<proteinExistence type="predicted"/>
<keyword evidence="6" id="KW-0324">Glycolysis</keyword>
<dbReference type="InterPro" id="IPR029056">
    <property type="entry name" value="Ribokinase-like"/>
</dbReference>
<accession>A0ABW5XG38</accession>
<dbReference type="SUPFAM" id="SSF53613">
    <property type="entry name" value="Ribokinase-like"/>
    <property type="match status" value="1"/>
</dbReference>
<dbReference type="PANTHER" id="PTHR21208:SF1">
    <property type="entry name" value="ADP-DEPENDENT GLUCOKINASE"/>
    <property type="match status" value="1"/>
</dbReference>
<protein>
    <submittedName>
        <fullName evidence="7">ADP-dependent glucokinase/phosphofructokinase</fullName>
    </submittedName>
</protein>
<evidence type="ECO:0000256" key="2">
    <source>
        <dbReference type="ARBA" id="ARBA00022679"/>
    </source>
</evidence>
<keyword evidence="1" id="KW-0963">Cytoplasm</keyword>
<keyword evidence="5" id="KW-0460">Magnesium</keyword>
<gene>
    <name evidence="7" type="ORF">ACFSYH_07210</name>
</gene>
<sequence length="405" mass="44244">MALSYLLGLGGTVDYEMEWDAELLTRRLLSEGITQIPASAPHEIVDERDLLQAIVFHLSTGSGGEYFVRDDLVIERFVANAAYRVTLGGTGVRAARALDAWGMRSTVHLVSENRYFEQLLPTRVESVSSATQPSVDPHLIIQFAAQDTVTVGDVRLIASRANRIIFTADEPNRMLRLVPDLPEQVAAHDVFLISGLNSIRQRTVLDGRVAELRDACMPDMARPSAARTLVIAEHAAYHVRGFSRVALEQVSVLCDVYGLNEDELSELVGRPVDVRDPGDVIPALHECVEIVAARHVLVHTHAWAAVVGPQAGRYATALRRANITAAARYRWGDEATRDSFEQVGRLPRNEEGSRIAGAIERAFPGAQADPGYVVETRTPTTIGLGDCFVGGFLAGLEESHVPTRP</sequence>
<keyword evidence="2" id="KW-0808">Transferase</keyword>
<evidence type="ECO:0000256" key="4">
    <source>
        <dbReference type="ARBA" id="ARBA00022777"/>
    </source>
</evidence>
<evidence type="ECO:0000313" key="7">
    <source>
        <dbReference type="EMBL" id="MFD2840359.1"/>
    </source>
</evidence>
<evidence type="ECO:0000256" key="6">
    <source>
        <dbReference type="ARBA" id="ARBA00023152"/>
    </source>
</evidence>
<keyword evidence="8" id="KW-1185">Reference proteome</keyword>
<organism evidence="7 8">
    <name type="scientific">Populibacterium corticicola</name>
    <dbReference type="NCBI Taxonomy" id="1812826"/>
    <lineage>
        <taxon>Bacteria</taxon>
        <taxon>Bacillati</taxon>
        <taxon>Actinomycetota</taxon>
        <taxon>Actinomycetes</taxon>
        <taxon>Micrococcales</taxon>
        <taxon>Jonesiaceae</taxon>
        <taxon>Populibacterium</taxon>
    </lineage>
</organism>
<evidence type="ECO:0000256" key="3">
    <source>
        <dbReference type="ARBA" id="ARBA00022723"/>
    </source>
</evidence>
<dbReference type="InterPro" id="IPR007666">
    <property type="entry name" value="ADP_PFK/GK"/>
</dbReference>
<reference evidence="8" key="1">
    <citation type="journal article" date="2019" name="Int. J. Syst. Evol. Microbiol.">
        <title>The Global Catalogue of Microorganisms (GCM) 10K type strain sequencing project: providing services to taxonomists for standard genome sequencing and annotation.</title>
        <authorList>
            <consortium name="The Broad Institute Genomics Platform"/>
            <consortium name="The Broad Institute Genome Sequencing Center for Infectious Disease"/>
            <person name="Wu L."/>
            <person name="Ma J."/>
        </authorList>
    </citation>
    <scope>NUCLEOTIDE SEQUENCE [LARGE SCALE GENOMIC DNA]</scope>
    <source>
        <strain evidence="8">KCTC 33576</strain>
    </source>
</reference>
<evidence type="ECO:0000256" key="1">
    <source>
        <dbReference type="ARBA" id="ARBA00022490"/>
    </source>
</evidence>
<keyword evidence="4" id="KW-0418">Kinase</keyword>